<sequence>MTTDQVRTPRRFEGSGGITLVADEWGEADAPPIVLLHGGGQTRGTWKVAGRVLAARGWRVIAPDLRGHGDSDWSPDGAYDVDLFAADVRALVAVLDEPPVLVGASLGGLSSLLATGEAPRASARALVLVDVAHRPDPAGTRRIVDFMAGRADGFASLDEAADTVAAYLPHRPRPEDHDGLRRNLRKKGDRWIWHWDPLLVERFANRIHTATDPARYLSAARTAAAHTTRTAAGAGPADATAQTAAATVGVGVPILLVRGAISDVVSEKIAAEFCAAVPGVQRLDVAGAGHMVAGDRNEHFVEAILPFLASLRASPNDRASGIS</sequence>
<dbReference type="PANTHER" id="PTHR43194:SF2">
    <property type="entry name" value="PEROXISOMAL MEMBRANE PROTEIN LPX1"/>
    <property type="match status" value="1"/>
</dbReference>
<dbReference type="PRINTS" id="PR00111">
    <property type="entry name" value="ABHYDROLASE"/>
</dbReference>
<keyword evidence="3" id="KW-1185">Reference proteome</keyword>
<dbReference type="InterPro" id="IPR000073">
    <property type="entry name" value="AB_hydrolase_1"/>
</dbReference>
<dbReference type="PANTHER" id="PTHR43194">
    <property type="entry name" value="HYDROLASE ALPHA/BETA FOLD FAMILY"/>
    <property type="match status" value="1"/>
</dbReference>
<dbReference type="Proteomes" id="UP001589890">
    <property type="component" value="Unassembled WGS sequence"/>
</dbReference>
<dbReference type="InterPro" id="IPR000639">
    <property type="entry name" value="Epox_hydrolase-like"/>
</dbReference>
<name>A0ABV6QEN9_9ACTN</name>
<accession>A0ABV6QEN9</accession>
<proteinExistence type="predicted"/>
<evidence type="ECO:0000259" key="1">
    <source>
        <dbReference type="Pfam" id="PF00561"/>
    </source>
</evidence>
<dbReference type="RefSeq" id="WP_380043787.1">
    <property type="nucleotide sequence ID" value="NZ_JBHLTC010000002.1"/>
</dbReference>
<evidence type="ECO:0000313" key="2">
    <source>
        <dbReference type="EMBL" id="MFC0623096.1"/>
    </source>
</evidence>
<evidence type="ECO:0000313" key="3">
    <source>
        <dbReference type="Proteomes" id="UP001589890"/>
    </source>
</evidence>
<dbReference type="InterPro" id="IPR050228">
    <property type="entry name" value="Carboxylesterase_BioH"/>
</dbReference>
<keyword evidence="2" id="KW-0378">Hydrolase</keyword>
<gene>
    <name evidence="2" type="ORF">ACFFGN_03425</name>
</gene>
<dbReference type="Gene3D" id="3.40.50.1820">
    <property type="entry name" value="alpha/beta hydrolase"/>
    <property type="match status" value="1"/>
</dbReference>
<dbReference type="InterPro" id="IPR029058">
    <property type="entry name" value="AB_hydrolase_fold"/>
</dbReference>
<dbReference type="EMBL" id="JBHLTC010000002">
    <property type="protein sequence ID" value="MFC0623096.1"/>
    <property type="molecule type" value="Genomic_DNA"/>
</dbReference>
<protein>
    <submittedName>
        <fullName evidence="2">Alpha/beta fold hydrolase</fullName>
    </submittedName>
</protein>
<dbReference type="SUPFAM" id="SSF53474">
    <property type="entry name" value="alpha/beta-Hydrolases"/>
    <property type="match status" value="1"/>
</dbReference>
<organism evidence="2 3">
    <name type="scientific">Kribbella deserti</name>
    <dbReference type="NCBI Taxonomy" id="1926257"/>
    <lineage>
        <taxon>Bacteria</taxon>
        <taxon>Bacillati</taxon>
        <taxon>Actinomycetota</taxon>
        <taxon>Actinomycetes</taxon>
        <taxon>Propionibacteriales</taxon>
        <taxon>Kribbellaceae</taxon>
        <taxon>Kribbella</taxon>
    </lineage>
</organism>
<dbReference type="PRINTS" id="PR00412">
    <property type="entry name" value="EPOXHYDRLASE"/>
</dbReference>
<dbReference type="GO" id="GO:0016787">
    <property type="term" value="F:hydrolase activity"/>
    <property type="evidence" value="ECO:0007669"/>
    <property type="project" value="UniProtKB-KW"/>
</dbReference>
<feature type="domain" description="AB hydrolase-1" evidence="1">
    <location>
        <begin position="31"/>
        <end position="292"/>
    </location>
</feature>
<comment type="caution">
    <text evidence="2">The sequence shown here is derived from an EMBL/GenBank/DDBJ whole genome shotgun (WGS) entry which is preliminary data.</text>
</comment>
<dbReference type="Pfam" id="PF00561">
    <property type="entry name" value="Abhydrolase_1"/>
    <property type="match status" value="1"/>
</dbReference>
<reference evidence="2 3" key="1">
    <citation type="submission" date="2024-09" db="EMBL/GenBank/DDBJ databases">
        <authorList>
            <person name="Sun Q."/>
            <person name="Mori K."/>
        </authorList>
    </citation>
    <scope>NUCLEOTIDE SEQUENCE [LARGE SCALE GENOMIC DNA]</scope>
    <source>
        <strain evidence="2 3">CGMCC 1.15906</strain>
    </source>
</reference>